<dbReference type="OrthoDB" id="27226at2759"/>
<keyword evidence="1" id="KW-0378">Hydrolase</keyword>
<evidence type="ECO:0000313" key="2">
    <source>
        <dbReference type="Proteomes" id="UP000585474"/>
    </source>
</evidence>
<sequence length="127" mass="13408">MTHDSPNTQKMIFLDTAEGVATTLRPHWSEATSDRATVVQAQPDMLEIVPPGTSKGSGVKMLLDHLGVNAKEVMAIGDGENDVEMLELASFGIALSNGSDKAKAVADVIGASNDEDGVADAIYRYAF</sequence>
<dbReference type="AlphaFoldDB" id="A0A7J0H2G3"/>
<dbReference type="Pfam" id="PF08282">
    <property type="entry name" value="Hydrolase_3"/>
    <property type="match status" value="1"/>
</dbReference>
<keyword evidence="2" id="KW-1185">Reference proteome</keyword>
<dbReference type="SUPFAM" id="SSF56784">
    <property type="entry name" value="HAD-like"/>
    <property type="match status" value="1"/>
</dbReference>
<dbReference type="PROSITE" id="PS01229">
    <property type="entry name" value="COF_2"/>
    <property type="match status" value="1"/>
</dbReference>
<dbReference type="Gene3D" id="3.30.1240.10">
    <property type="match status" value="1"/>
</dbReference>
<dbReference type="InterPro" id="IPR002036">
    <property type="entry name" value="YbeY"/>
</dbReference>
<dbReference type="InterPro" id="IPR006379">
    <property type="entry name" value="HAD-SF_hydro_IIB"/>
</dbReference>
<accession>A0A7J0H2G3</accession>
<dbReference type="NCBIfam" id="TIGR01484">
    <property type="entry name" value="HAD-SF-IIB"/>
    <property type="match status" value="1"/>
</dbReference>
<gene>
    <name evidence="1" type="ORF">Acr_26g0004610</name>
</gene>
<proteinExistence type="predicted"/>
<dbReference type="PANTHER" id="PTHR46986:SF1">
    <property type="entry name" value="ENDORIBONUCLEASE YBEY, CHLOROPLASTIC"/>
    <property type="match status" value="1"/>
</dbReference>
<dbReference type="InterPro" id="IPR036412">
    <property type="entry name" value="HAD-like_sf"/>
</dbReference>
<dbReference type="InterPro" id="IPR023214">
    <property type="entry name" value="HAD_sf"/>
</dbReference>
<dbReference type="PANTHER" id="PTHR46986">
    <property type="entry name" value="ENDORIBONUCLEASE YBEY, CHLOROPLASTIC"/>
    <property type="match status" value="1"/>
</dbReference>
<dbReference type="EMBL" id="BJWL01000026">
    <property type="protein sequence ID" value="GFZ17191.1"/>
    <property type="molecule type" value="Genomic_DNA"/>
</dbReference>
<protein>
    <submittedName>
        <fullName evidence="1">Haloacid dehalogenase-like hydrolase family protein</fullName>
    </submittedName>
</protein>
<name>A0A7J0H2G3_9ERIC</name>
<dbReference type="Proteomes" id="UP000585474">
    <property type="component" value="Unassembled WGS sequence"/>
</dbReference>
<organism evidence="1 2">
    <name type="scientific">Actinidia rufa</name>
    <dbReference type="NCBI Taxonomy" id="165716"/>
    <lineage>
        <taxon>Eukaryota</taxon>
        <taxon>Viridiplantae</taxon>
        <taxon>Streptophyta</taxon>
        <taxon>Embryophyta</taxon>
        <taxon>Tracheophyta</taxon>
        <taxon>Spermatophyta</taxon>
        <taxon>Magnoliopsida</taxon>
        <taxon>eudicotyledons</taxon>
        <taxon>Gunneridae</taxon>
        <taxon>Pentapetalae</taxon>
        <taxon>asterids</taxon>
        <taxon>Ericales</taxon>
        <taxon>Actinidiaceae</taxon>
        <taxon>Actinidia</taxon>
    </lineage>
</organism>
<dbReference type="Gene3D" id="3.40.50.1000">
    <property type="entry name" value="HAD superfamily/HAD-like"/>
    <property type="match status" value="1"/>
</dbReference>
<evidence type="ECO:0000313" key="1">
    <source>
        <dbReference type="EMBL" id="GFZ17191.1"/>
    </source>
</evidence>
<dbReference type="GO" id="GO:0006364">
    <property type="term" value="P:rRNA processing"/>
    <property type="evidence" value="ECO:0007669"/>
    <property type="project" value="InterPro"/>
</dbReference>
<comment type="caution">
    <text evidence="1">The sequence shown here is derived from an EMBL/GenBank/DDBJ whole genome shotgun (WGS) entry which is preliminary data.</text>
</comment>
<reference evidence="1 2" key="1">
    <citation type="submission" date="2019-07" db="EMBL/GenBank/DDBJ databases">
        <title>De Novo Assembly of kiwifruit Actinidia rufa.</title>
        <authorList>
            <person name="Sugita-Konishi S."/>
            <person name="Sato K."/>
            <person name="Mori E."/>
            <person name="Abe Y."/>
            <person name="Kisaki G."/>
            <person name="Hamano K."/>
            <person name="Suezawa K."/>
            <person name="Otani M."/>
            <person name="Fukuda T."/>
            <person name="Manabe T."/>
            <person name="Gomi K."/>
            <person name="Tabuchi M."/>
            <person name="Akimitsu K."/>
            <person name="Kataoka I."/>
        </authorList>
    </citation>
    <scope>NUCLEOTIDE SEQUENCE [LARGE SCALE GENOMIC DNA]</scope>
    <source>
        <strain evidence="2">cv. Fuchu</strain>
    </source>
</reference>
<dbReference type="GO" id="GO:0004222">
    <property type="term" value="F:metalloendopeptidase activity"/>
    <property type="evidence" value="ECO:0007669"/>
    <property type="project" value="InterPro"/>
</dbReference>